<dbReference type="Gene3D" id="3.20.20.150">
    <property type="entry name" value="Divalent-metal-dependent TIM barrel enzymes"/>
    <property type="match status" value="1"/>
</dbReference>
<dbReference type="PANTHER" id="PTHR12110:SF53">
    <property type="entry name" value="BLR5974 PROTEIN"/>
    <property type="match status" value="1"/>
</dbReference>
<dbReference type="InterPro" id="IPR013022">
    <property type="entry name" value="Xyl_isomerase-like_TIM-brl"/>
</dbReference>
<comment type="caution">
    <text evidence="2">The sequence shown here is derived from an EMBL/GenBank/DDBJ whole genome shotgun (WGS) entry which is preliminary data.</text>
</comment>
<dbReference type="InterPro" id="IPR036237">
    <property type="entry name" value="Xyl_isomerase-like_sf"/>
</dbReference>
<evidence type="ECO:0000259" key="1">
    <source>
        <dbReference type="Pfam" id="PF01261"/>
    </source>
</evidence>
<protein>
    <recommendedName>
        <fullName evidence="1">Xylose isomerase-like TIM barrel domain-containing protein</fullName>
    </recommendedName>
</protein>
<feature type="domain" description="Xylose isomerase-like TIM barrel" evidence="1">
    <location>
        <begin position="24"/>
        <end position="297"/>
    </location>
</feature>
<sequence length="326" mass="38157">MIELSINSDFRDDVPSFDSMEEQLELIAKAGFSHVHWCYDWEDSYIYAESEMDMFKTWLVKYDLKVKGLHGTEGDRKSRFENGEKVIIQKRKNTSTQRKDYTSLNEFSRLAGVDLIKNRIDLANKIGAQEVVLHMQMPYEDMAENQTFKAKYWQQVFKSFDELKSYALTKQVKIAVENLIWTPIDLQIEQFERLFQRYPAEFLGLCYDSGHELLMAEKNQFKLLEKFKHRVIALHVNDNFGYEQIGKQQDDFKIVANDRHLPPFSGAIDWQTFAQLLSQSPYELPLTMELVVPRDYQGSSFDFLLEAKAKGERLTELVLEKGIKKG</sequence>
<proteinExistence type="predicted"/>
<dbReference type="GeneID" id="98566847"/>
<dbReference type="PANTHER" id="PTHR12110">
    <property type="entry name" value="HYDROXYPYRUVATE ISOMERASE"/>
    <property type="match status" value="1"/>
</dbReference>
<dbReference type="AlphaFoldDB" id="A0A429ZVR0"/>
<gene>
    <name evidence="2" type="ORF">CBF35_00580</name>
</gene>
<keyword evidence="3" id="KW-1185">Reference proteome</keyword>
<dbReference type="SUPFAM" id="SSF51658">
    <property type="entry name" value="Xylose isomerase-like"/>
    <property type="match status" value="1"/>
</dbReference>
<dbReference type="RefSeq" id="WP_126777943.1">
    <property type="nucleotide sequence ID" value="NZ_NGJU01000001.1"/>
</dbReference>
<name>A0A429ZVR0_9ENTE</name>
<dbReference type="Pfam" id="PF01261">
    <property type="entry name" value="AP_endonuc_2"/>
    <property type="match status" value="1"/>
</dbReference>
<reference evidence="2 3" key="1">
    <citation type="submission" date="2017-05" db="EMBL/GenBank/DDBJ databases">
        <title>Vagococcus spp. assemblies.</title>
        <authorList>
            <person name="Gulvik C.A."/>
        </authorList>
    </citation>
    <scope>NUCLEOTIDE SEQUENCE [LARGE SCALE GENOMIC DNA]</scope>
    <source>
        <strain evidence="2 3">NCFB 2777</strain>
    </source>
</reference>
<dbReference type="InterPro" id="IPR050312">
    <property type="entry name" value="IolE/XylAMocC-like"/>
</dbReference>
<evidence type="ECO:0000313" key="3">
    <source>
        <dbReference type="Proteomes" id="UP000287239"/>
    </source>
</evidence>
<evidence type="ECO:0000313" key="2">
    <source>
        <dbReference type="EMBL" id="RST97822.1"/>
    </source>
</evidence>
<dbReference type="EMBL" id="NGJU01000001">
    <property type="protein sequence ID" value="RST97822.1"/>
    <property type="molecule type" value="Genomic_DNA"/>
</dbReference>
<accession>A0A429ZVR0</accession>
<dbReference type="OrthoDB" id="110795at2"/>
<dbReference type="Proteomes" id="UP000287239">
    <property type="component" value="Unassembled WGS sequence"/>
</dbReference>
<organism evidence="2 3">
    <name type="scientific">Vagococcus salmoninarum</name>
    <dbReference type="NCBI Taxonomy" id="2739"/>
    <lineage>
        <taxon>Bacteria</taxon>
        <taxon>Bacillati</taxon>
        <taxon>Bacillota</taxon>
        <taxon>Bacilli</taxon>
        <taxon>Lactobacillales</taxon>
        <taxon>Enterococcaceae</taxon>
        <taxon>Vagococcus</taxon>
    </lineage>
</organism>